<feature type="compositionally biased region" description="Pro residues" evidence="1">
    <location>
        <begin position="60"/>
        <end position="73"/>
    </location>
</feature>
<reference evidence="3 4" key="1">
    <citation type="journal article" date="2021" name="G3 (Bethesda)">
        <title>Improved contiguity of the threespine stickleback genome using long-read sequencing.</title>
        <authorList>
            <person name="Nath S."/>
            <person name="Shaw D.E."/>
            <person name="White M.A."/>
        </authorList>
    </citation>
    <scope>NUCLEOTIDE SEQUENCE [LARGE SCALE GENOMIC DNA]</scope>
    <source>
        <strain evidence="3 4">Lake Benthic</strain>
    </source>
</reference>
<organism evidence="3 4">
    <name type="scientific">Gasterosteus aculeatus aculeatus</name>
    <name type="common">three-spined stickleback</name>
    <dbReference type="NCBI Taxonomy" id="481459"/>
    <lineage>
        <taxon>Eukaryota</taxon>
        <taxon>Metazoa</taxon>
        <taxon>Chordata</taxon>
        <taxon>Craniata</taxon>
        <taxon>Vertebrata</taxon>
        <taxon>Euteleostomi</taxon>
        <taxon>Actinopterygii</taxon>
        <taxon>Neopterygii</taxon>
        <taxon>Teleostei</taxon>
        <taxon>Neoteleostei</taxon>
        <taxon>Acanthomorphata</taxon>
        <taxon>Eupercaria</taxon>
        <taxon>Perciformes</taxon>
        <taxon>Cottioidei</taxon>
        <taxon>Gasterosteales</taxon>
        <taxon>Gasterosteidae</taxon>
        <taxon>Gasterosteus</taxon>
    </lineage>
</organism>
<dbReference type="GO" id="GO:0000792">
    <property type="term" value="C:heterochromatin"/>
    <property type="evidence" value="ECO:0007669"/>
    <property type="project" value="TreeGrafter"/>
</dbReference>
<dbReference type="Proteomes" id="UP000007635">
    <property type="component" value="Chromosome XII"/>
</dbReference>
<feature type="compositionally biased region" description="Pro residues" evidence="1">
    <location>
        <begin position="82"/>
        <end position="96"/>
    </location>
</feature>
<feature type="region of interest" description="Disordered" evidence="1">
    <location>
        <begin position="546"/>
        <end position="629"/>
    </location>
</feature>
<dbReference type="PANTHER" id="PTHR16207:SF1">
    <property type="entry name" value="PROTEIN TASOR"/>
    <property type="match status" value="1"/>
</dbReference>
<sequence>MHTHRVCYSARPPPRLPLRHRWLPNSCFSDFVAPYVTPVAVQGHVRALCEKMDKLIPPLPPAPSKVASPPPPVTTSSLATPPQTPAPKPRAEPSPPKSAASSHGGRVVPAKGAAAAVARLKAEGSSAELEGDVYSPSLVTPESPKSSSGLLAGSLIGQLKPEVFSSLVEIFKDVTKNTVKFYIYCGDEGEESTVCREIKEYLKSLGNSECSPQTFLENSSSLDKLLIIIQNEDIAAHVHKIPALVSLKKLPSVSFAGVDSLDDFVLNPDLITQGESLGLLKFLEEQSTPEHPWQWKVHCKSQKKLKELGRLNSNAMGLLNLLTCYQKKHLVEFLPYHECDTQARQAPDLDCLIKLQAQHTQQRHLIFLTERPFEMFLQYSRNGIVIGSIDDVMSGFHSLIGSINQNELPTPPSTVANDECVEEDMSLDSEDGGDDHAEDGSLGGEPAAAASDPPERSQPGGKGKPPPPPEAEEFRPPLPERQAAPASDYGALKTAISQFTATNQMGVGPADIGGLSPGGFPVNPHQSFLCPSASWYVGASSYAASPAYPASPCGSTHEQEYRPPVPAPPPRSHPDPARQGQPGVPPPGGEAPPAAAPHDARPRVRLGRGRSRGRWELASPPLPPLRRPQ</sequence>
<evidence type="ECO:0000313" key="4">
    <source>
        <dbReference type="Proteomes" id="UP000007635"/>
    </source>
</evidence>
<dbReference type="Ensembl" id="ENSGACT00000070432.1">
    <property type="protein sequence ID" value="ENSGACP00000051639.1"/>
    <property type="gene ID" value="ENSGACG00000032561.1"/>
</dbReference>
<name>A0AAQ4QK55_GASAC</name>
<accession>A0AAQ4QK55</accession>
<reference evidence="3" key="2">
    <citation type="submission" date="2025-08" db="UniProtKB">
        <authorList>
            <consortium name="Ensembl"/>
        </authorList>
    </citation>
    <scope>IDENTIFICATION</scope>
</reference>
<evidence type="ECO:0000256" key="1">
    <source>
        <dbReference type="SAM" id="MobiDB-lite"/>
    </source>
</evidence>
<proteinExistence type="predicted"/>
<dbReference type="InterPro" id="IPR056242">
    <property type="entry name" value="PIN_TASOR"/>
</dbReference>
<feature type="domain" description="TASOR PIN" evidence="2">
    <location>
        <begin position="262"/>
        <end position="398"/>
    </location>
</feature>
<protein>
    <recommendedName>
        <fullName evidence="2">TASOR PIN domain-containing protein</fullName>
    </recommendedName>
</protein>
<keyword evidence="4" id="KW-1185">Reference proteome</keyword>
<evidence type="ECO:0000313" key="3">
    <source>
        <dbReference type="Ensembl" id="ENSGACP00000051639.1"/>
    </source>
</evidence>
<reference evidence="3" key="3">
    <citation type="submission" date="2025-09" db="UniProtKB">
        <authorList>
            <consortium name="Ensembl"/>
        </authorList>
    </citation>
    <scope>IDENTIFICATION</scope>
</reference>
<evidence type="ECO:0000259" key="2">
    <source>
        <dbReference type="Pfam" id="PF24630"/>
    </source>
</evidence>
<dbReference type="GO" id="GO:0097355">
    <property type="term" value="P:protein localization to heterochromatin"/>
    <property type="evidence" value="ECO:0007669"/>
    <property type="project" value="TreeGrafter"/>
</dbReference>
<dbReference type="GO" id="GO:0003682">
    <property type="term" value="F:chromatin binding"/>
    <property type="evidence" value="ECO:0007669"/>
    <property type="project" value="TreeGrafter"/>
</dbReference>
<feature type="compositionally biased region" description="Low complexity" evidence="1">
    <location>
        <begin position="97"/>
        <end position="106"/>
    </location>
</feature>
<dbReference type="InterPro" id="IPR046432">
    <property type="entry name" value="TASOR"/>
</dbReference>
<dbReference type="Pfam" id="PF24630">
    <property type="entry name" value="PIN_TASOR"/>
    <property type="match status" value="1"/>
</dbReference>
<dbReference type="GO" id="GO:0045814">
    <property type="term" value="P:negative regulation of gene expression, epigenetic"/>
    <property type="evidence" value="ECO:0007669"/>
    <property type="project" value="InterPro"/>
</dbReference>
<dbReference type="GeneTree" id="ENSGT00530000063735"/>
<dbReference type="PANTHER" id="PTHR16207">
    <property type="entry name" value="SET DOMAIN-CONTAINING PROTEIN"/>
    <property type="match status" value="1"/>
</dbReference>
<dbReference type="GO" id="GO:0005654">
    <property type="term" value="C:nucleoplasm"/>
    <property type="evidence" value="ECO:0007669"/>
    <property type="project" value="TreeGrafter"/>
</dbReference>
<feature type="region of interest" description="Disordered" evidence="1">
    <location>
        <begin position="424"/>
        <end position="487"/>
    </location>
</feature>
<feature type="compositionally biased region" description="Basic residues" evidence="1">
    <location>
        <begin position="603"/>
        <end position="612"/>
    </location>
</feature>
<dbReference type="AlphaFoldDB" id="A0AAQ4QK55"/>
<feature type="region of interest" description="Disordered" evidence="1">
    <location>
        <begin position="60"/>
        <end position="106"/>
    </location>
</feature>
<feature type="compositionally biased region" description="Pro residues" evidence="1">
    <location>
        <begin position="620"/>
        <end position="629"/>
    </location>
</feature>
<feature type="compositionally biased region" description="Acidic residues" evidence="1">
    <location>
        <begin position="424"/>
        <end position="433"/>
    </location>
</feature>